<feature type="chain" id="PRO_5020339501" evidence="1">
    <location>
        <begin position="17"/>
        <end position="134"/>
    </location>
</feature>
<organism evidence="2 3">
    <name type="scientific">Dendrothele bispora (strain CBS 962.96)</name>
    <dbReference type="NCBI Taxonomy" id="1314807"/>
    <lineage>
        <taxon>Eukaryota</taxon>
        <taxon>Fungi</taxon>
        <taxon>Dikarya</taxon>
        <taxon>Basidiomycota</taxon>
        <taxon>Agaricomycotina</taxon>
        <taxon>Agaricomycetes</taxon>
        <taxon>Agaricomycetidae</taxon>
        <taxon>Agaricales</taxon>
        <taxon>Agaricales incertae sedis</taxon>
        <taxon>Dendrothele</taxon>
    </lineage>
</organism>
<reference evidence="2 3" key="1">
    <citation type="journal article" date="2019" name="Nat. Ecol. Evol.">
        <title>Megaphylogeny resolves global patterns of mushroom evolution.</title>
        <authorList>
            <person name="Varga T."/>
            <person name="Krizsan K."/>
            <person name="Foldi C."/>
            <person name="Dima B."/>
            <person name="Sanchez-Garcia M."/>
            <person name="Sanchez-Ramirez S."/>
            <person name="Szollosi G.J."/>
            <person name="Szarkandi J.G."/>
            <person name="Papp V."/>
            <person name="Albert L."/>
            <person name="Andreopoulos W."/>
            <person name="Angelini C."/>
            <person name="Antonin V."/>
            <person name="Barry K.W."/>
            <person name="Bougher N.L."/>
            <person name="Buchanan P."/>
            <person name="Buyck B."/>
            <person name="Bense V."/>
            <person name="Catcheside P."/>
            <person name="Chovatia M."/>
            <person name="Cooper J."/>
            <person name="Damon W."/>
            <person name="Desjardin D."/>
            <person name="Finy P."/>
            <person name="Geml J."/>
            <person name="Haridas S."/>
            <person name="Hughes K."/>
            <person name="Justo A."/>
            <person name="Karasinski D."/>
            <person name="Kautmanova I."/>
            <person name="Kiss B."/>
            <person name="Kocsube S."/>
            <person name="Kotiranta H."/>
            <person name="LaButti K.M."/>
            <person name="Lechner B.E."/>
            <person name="Liimatainen K."/>
            <person name="Lipzen A."/>
            <person name="Lukacs Z."/>
            <person name="Mihaltcheva S."/>
            <person name="Morgado L.N."/>
            <person name="Niskanen T."/>
            <person name="Noordeloos M.E."/>
            <person name="Ohm R.A."/>
            <person name="Ortiz-Santana B."/>
            <person name="Ovrebo C."/>
            <person name="Racz N."/>
            <person name="Riley R."/>
            <person name="Savchenko A."/>
            <person name="Shiryaev A."/>
            <person name="Soop K."/>
            <person name="Spirin V."/>
            <person name="Szebenyi C."/>
            <person name="Tomsovsky M."/>
            <person name="Tulloss R.E."/>
            <person name="Uehling J."/>
            <person name="Grigoriev I.V."/>
            <person name="Vagvolgyi C."/>
            <person name="Papp T."/>
            <person name="Martin F.M."/>
            <person name="Miettinen O."/>
            <person name="Hibbett D.S."/>
            <person name="Nagy L.G."/>
        </authorList>
    </citation>
    <scope>NUCLEOTIDE SEQUENCE [LARGE SCALE GENOMIC DNA]</scope>
    <source>
        <strain evidence="2 3">CBS 962.96</strain>
    </source>
</reference>
<protein>
    <submittedName>
        <fullName evidence="2">Uncharacterized protein</fullName>
    </submittedName>
</protein>
<gene>
    <name evidence="2" type="ORF">K435DRAFT_810460</name>
</gene>
<evidence type="ECO:0000313" key="3">
    <source>
        <dbReference type="Proteomes" id="UP000297245"/>
    </source>
</evidence>
<proteinExistence type="predicted"/>
<sequence length="134" mass="15042">MFAAVAWLFQKLGVLAKEGWIELQRDYINSYMLSENRFNGARKIAPVPSDSSEIGSDERVTEHFECNVDEDIDYNVAPGVNPRTKTLQNLVKLFECHKKPHKEESVVYPGHRSPVAVKSGMELQQEMSGGGCIT</sequence>
<evidence type="ECO:0000313" key="2">
    <source>
        <dbReference type="EMBL" id="THU79751.1"/>
    </source>
</evidence>
<dbReference type="EMBL" id="ML179981">
    <property type="protein sequence ID" value="THU79751.1"/>
    <property type="molecule type" value="Genomic_DNA"/>
</dbReference>
<dbReference type="AlphaFoldDB" id="A0A4S8KVE8"/>
<name>A0A4S8KVE8_DENBC</name>
<evidence type="ECO:0000256" key="1">
    <source>
        <dbReference type="SAM" id="SignalP"/>
    </source>
</evidence>
<keyword evidence="3" id="KW-1185">Reference proteome</keyword>
<accession>A0A4S8KVE8</accession>
<feature type="signal peptide" evidence="1">
    <location>
        <begin position="1"/>
        <end position="16"/>
    </location>
</feature>
<keyword evidence="1" id="KW-0732">Signal</keyword>
<dbReference type="Proteomes" id="UP000297245">
    <property type="component" value="Unassembled WGS sequence"/>
</dbReference>